<organism evidence="2 3">
    <name type="scientific">Crassostrea virginica</name>
    <name type="common">Eastern oyster</name>
    <dbReference type="NCBI Taxonomy" id="6565"/>
    <lineage>
        <taxon>Eukaryota</taxon>
        <taxon>Metazoa</taxon>
        <taxon>Spiralia</taxon>
        <taxon>Lophotrochozoa</taxon>
        <taxon>Mollusca</taxon>
        <taxon>Bivalvia</taxon>
        <taxon>Autobranchia</taxon>
        <taxon>Pteriomorphia</taxon>
        <taxon>Ostreida</taxon>
        <taxon>Ostreoidea</taxon>
        <taxon>Ostreidae</taxon>
        <taxon>Crassostrea</taxon>
    </lineage>
</organism>
<gene>
    <name evidence="3" type="primary">LOC111106485</name>
</gene>
<keyword evidence="2" id="KW-1185">Reference proteome</keyword>
<dbReference type="Proteomes" id="UP000694844">
    <property type="component" value="Chromosome 8"/>
</dbReference>
<accession>A0A8B8B0F3</accession>
<name>A0A8B8B0F3_CRAVI</name>
<dbReference type="AlphaFoldDB" id="A0A8B8B0F3"/>
<dbReference type="OrthoDB" id="6157425at2759"/>
<dbReference type="RefSeq" id="XP_022296895.1">
    <property type="nucleotide sequence ID" value="XM_022441187.1"/>
</dbReference>
<proteinExistence type="predicted"/>
<feature type="compositionally biased region" description="Basic residues" evidence="1">
    <location>
        <begin position="275"/>
        <end position="285"/>
    </location>
</feature>
<feature type="compositionally biased region" description="Polar residues" evidence="1">
    <location>
        <begin position="293"/>
        <end position="314"/>
    </location>
</feature>
<evidence type="ECO:0000256" key="1">
    <source>
        <dbReference type="SAM" id="MobiDB-lite"/>
    </source>
</evidence>
<dbReference type="KEGG" id="cvn:111106485"/>
<dbReference type="GeneID" id="111106485"/>
<reference evidence="3" key="1">
    <citation type="submission" date="2025-08" db="UniProtKB">
        <authorList>
            <consortium name="RefSeq"/>
        </authorList>
    </citation>
    <scope>IDENTIFICATION</scope>
    <source>
        <tissue evidence="3">Whole sample</tissue>
    </source>
</reference>
<feature type="compositionally biased region" description="Low complexity" evidence="1">
    <location>
        <begin position="257"/>
        <end position="274"/>
    </location>
</feature>
<sequence length="403" mass="45823">MFLFRKLRFFSHSKCKESQSISDLSSIESLNEVGINNPGYNLKRSKSAEQLNSEITHSFHATRSIHSVNNSIDDSSDDYLQPCEKIDDASKSVRKIAIVNPTTHISRTDNQSVENDPFEEESLYQNVETPKSPPSFEEVEKHDEATGSIYQNVELLVFKTNDSGTEDSTYQNIVVERESIPKSEELNKEFEYEFVQKLDDNDEANQISEGNDEVNQISEIKHVKAGKNHDGILSRCDVNLRQNSSEKKEASKDSQYPSVVVPSISNVSQSPQKKISPKPPKKPKPARPPPPKFSQNSDRYRNRYTSPDLPTQSLKLHEKSLSVDSPDRTHPYDPKRVVDIRGKMLFRNARSASEQIHVIRRSDNIHDYLDMSNSRPGELVIDDTDDTDDYMAMSLEDKCPLDS</sequence>
<evidence type="ECO:0000313" key="3">
    <source>
        <dbReference type="RefSeq" id="XP_022296895.1"/>
    </source>
</evidence>
<evidence type="ECO:0000313" key="2">
    <source>
        <dbReference type="Proteomes" id="UP000694844"/>
    </source>
</evidence>
<protein>
    <submittedName>
        <fullName evidence="3">Uncharacterized protein LOC111106485</fullName>
    </submittedName>
</protein>
<feature type="compositionally biased region" description="Basic and acidic residues" evidence="1">
    <location>
        <begin position="315"/>
        <end position="334"/>
    </location>
</feature>
<feature type="region of interest" description="Disordered" evidence="1">
    <location>
        <begin position="243"/>
        <end position="334"/>
    </location>
</feature>